<dbReference type="EMBL" id="PDCK01000041">
    <property type="protein sequence ID" value="PRQ42649.1"/>
    <property type="molecule type" value="Genomic_DNA"/>
</dbReference>
<accession>A0A2P6R8B1</accession>
<proteinExistence type="predicted"/>
<comment type="caution">
    <text evidence="1">The sequence shown here is derived from an EMBL/GenBank/DDBJ whole genome shotgun (WGS) entry which is preliminary data.</text>
</comment>
<sequence>MMGEASRWGKGGGGVMATSLCALSGLMRRRSDCFVKWTNPLSSRMKPSVAGFISVQQHSWKAMLFVMMLLHDRVIFLLCYRLVKANRVASSALIANCCMLEYTGLVETPVIIRAVLSMLIVTWGLGTMFPHCILQFH</sequence>
<protein>
    <submittedName>
        <fullName evidence="1">Uncharacterized protein</fullName>
    </submittedName>
</protein>
<gene>
    <name evidence="1" type="ORF">RchiOBHm_Chr3g0459951</name>
</gene>
<dbReference type="Gramene" id="PRQ42649">
    <property type="protein sequence ID" value="PRQ42649"/>
    <property type="gene ID" value="RchiOBHm_Chr3g0459951"/>
</dbReference>
<dbReference type="AlphaFoldDB" id="A0A2P6R8B1"/>
<evidence type="ECO:0000313" key="1">
    <source>
        <dbReference type="EMBL" id="PRQ42649.1"/>
    </source>
</evidence>
<reference evidence="1 2" key="1">
    <citation type="journal article" date="2018" name="Nat. Genet.">
        <title>The Rosa genome provides new insights in the design of modern roses.</title>
        <authorList>
            <person name="Bendahmane M."/>
        </authorList>
    </citation>
    <scope>NUCLEOTIDE SEQUENCE [LARGE SCALE GENOMIC DNA]</scope>
    <source>
        <strain evidence="2">cv. Old Blush</strain>
    </source>
</reference>
<keyword evidence="2" id="KW-1185">Reference proteome</keyword>
<dbReference type="Proteomes" id="UP000238479">
    <property type="component" value="Chromosome 3"/>
</dbReference>
<organism evidence="1 2">
    <name type="scientific">Rosa chinensis</name>
    <name type="common">China rose</name>
    <dbReference type="NCBI Taxonomy" id="74649"/>
    <lineage>
        <taxon>Eukaryota</taxon>
        <taxon>Viridiplantae</taxon>
        <taxon>Streptophyta</taxon>
        <taxon>Embryophyta</taxon>
        <taxon>Tracheophyta</taxon>
        <taxon>Spermatophyta</taxon>
        <taxon>Magnoliopsida</taxon>
        <taxon>eudicotyledons</taxon>
        <taxon>Gunneridae</taxon>
        <taxon>Pentapetalae</taxon>
        <taxon>rosids</taxon>
        <taxon>fabids</taxon>
        <taxon>Rosales</taxon>
        <taxon>Rosaceae</taxon>
        <taxon>Rosoideae</taxon>
        <taxon>Rosoideae incertae sedis</taxon>
        <taxon>Rosa</taxon>
    </lineage>
</organism>
<name>A0A2P6R8B1_ROSCH</name>
<evidence type="ECO:0000313" key="2">
    <source>
        <dbReference type="Proteomes" id="UP000238479"/>
    </source>
</evidence>